<organism evidence="2 3">
    <name type="scientific">Portunus trituberculatus</name>
    <name type="common">Swimming crab</name>
    <name type="synonym">Neptunus trituberculatus</name>
    <dbReference type="NCBI Taxonomy" id="210409"/>
    <lineage>
        <taxon>Eukaryota</taxon>
        <taxon>Metazoa</taxon>
        <taxon>Ecdysozoa</taxon>
        <taxon>Arthropoda</taxon>
        <taxon>Crustacea</taxon>
        <taxon>Multicrustacea</taxon>
        <taxon>Malacostraca</taxon>
        <taxon>Eumalacostraca</taxon>
        <taxon>Eucarida</taxon>
        <taxon>Decapoda</taxon>
        <taxon>Pleocyemata</taxon>
        <taxon>Brachyura</taxon>
        <taxon>Eubrachyura</taxon>
        <taxon>Portunoidea</taxon>
        <taxon>Portunidae</taxon>
        <taxon>Portuninae</taxon>
        <taxon>Portunus</taxon>
    </lineage>
</organism>
<comment type="caution">
    <text evidence="2">The sequence shown here is derived from an EMBL/GenBank/DDBJ whole genome shotgun (WGS) entry which is preliminary data.</text>
</comment>
<dbReference type="Proteomes" id="UP000324222">
    <property type="component" value="Unassembled WGS sequence"/>
</dbReference>
<protein>
    <submittedName>
        <fullName evidence="2">Uncharacterized protein</fullName>
    </submittedName>
</protein>
<accession>A0A5B7HY09</accession>
<evidence type="ECO:0000256" key="1">
    <source>
        <dbReference type="SAM" id="MobiDB-lite"/>
    </source>
</evidence>
<evidence type="ECO:0000313" key="2">
    <source>
        <dbReference type="EMBL" id="MPC73334.1"/>
    </source>
</evidence>
<name>A0A5B7HY09_PORTR</name>
<keyword evidence="3" id="KW-1185">Reference proteome</keyword>
<proteinExistence type="predicted"/>
<sequence length="71" mass="7673">MTQLLPARQLRSDTATPLRETQRTEAGTRPFKCMSAPSPVRTGGRDQTRLPSVVSLRPCVKIPAPTEAPSG</sequence>
<dbReference type="EMBL" id="VSRR010036606">
    <property type="protein sequence ID" value="MPC73334.1"/>
    <property type="molecule type" value="Genomic_DNA"/>
</dbReference>
<reference evidence="2 3" key="1">
    <citation type="submission" date="2019-05" db="EMBL/GenBank/DDBJ databases">
        <title>Another draft genome of Portunus trituberculatus and its Hox gene families provides insights of decapod evolution.</title>
        <authorList>
            <person name="Jeong J.-H."/>
            <person name="Song I."/>
            <person name="Kim S."/>
            <person name="Choi T."/>
            <person name="Kim D."/>
            <person name="Ryu S."/>
            <person name="Kim W."/>
        </authorList>
    </citation>
    <scope>NUCLEOTIDE SEQUENCE [LARGE SCALE GENOMIC DNA]</scope>
    <source>
        <tissue evidence="2">Muscle</tissue>
    </source>
</reference>
<gene>
    <name evidence="2" type="ORF">E2C01_067659</name>
</gene>
<evidence type="ECO:0000313" key="3">
    <source>
        <dbReference type="Proteomes" id="UP000324222"/>
    </source>
</evidence>
<dbReference type="AlphaFoldDB" id="A0A5B7HY09"/>
<feature type="region of interest" description="Disordered" evidence="1">
    <location>
        <begin position="1"/>
        <end position="53"/>
    </location>
</feature>